<evidence type="ECO:0000256" key="1">
    <source>
        <dbReference type="ARBA" id="ARBA00004123"/>
    </source>
</evidence>
<dbReference type="GO" id="GO:0006338">
    <property type="term" value="P:chromatin remodeling"/>
    <property type="evidence" value="ECO:0007669"/>
    <property type="project" value="UniProtKB-ARBA"/>
</dbReference>
<dbReference type="GO" id="GO:0005634">
    <property type="term" value="C:nucleus"/>
    <property type="evidence" value="ECO:0007669"/>
    <property type="project" value="UniProtKB-SubCell"/>
</dbReference>
<dbReference type="SUPFAM" id="SSF54160">
    <property type="entry name" value="Chromo domain-like"/>
    <property type="match status" value="1"/>
</dbReference>
<dbReference type="InterPro" id="IPR023780">
    <property type="entry name" value="Chromo_domain"/>
</dbReference>
<evidence type="ECO:0000259" key="4">
    <source>
        <dbReference type="PROSITE" id="PS50013"/>
    </source>
</evidence>
<feature type="region of interest" description="Disordered" evidence="3">
    <location>
        <begin position="90"/>
        <end position="138"/>
    </location>
</feature>
<dbReference type="HOGENOM" id="CLU_1856048_0_0_1"/>
<dbReference type="InterPro" id="IPR016197">
    <property type="entry name" value="Chromo-like_dom_sf"/>
</dbReference>
<dbReference type="PANTHER" id="PTHR22812">
    <property type="entry name" value="CHROMOBOX PROTEIN"/>
    <property type="match status" value="1"/>
</dbReference>
<name>A0A0C3EYN9_PILCF</name>
<evidence type="ECO:0000313" key="6">
    <source>
        <dbReference type="Proteomes" id="UP000054166"/>
    </source>
</evidence>
<organism evidence="5 6">
    <name type="scientific">Piloderma croceum (strain F 1598)</name>
    <dbReference type="NCBI Taxonomy" id="765440"/>
    <lineage>
        <taxon>Eukaryota</taxon>
        <taxon>Fungi</taxon>
        <taxon>Dikarya</taxon>
        <taxon>Basidiomycota</taxon>
        <taxon>Agaricomycotina</taxon>
        <taxon>Agaricomycetes</taxon>
        <taxon>Agaricomycetidae</taxon>
        <taxon>Atheliales</taxon>
        <taxon>Atheliaceae</taxon>
        <taxon>Piloderma</taxon>
    </lineage>
</organism>
<reference evidence="5 6" key="1">
    <citation type="submission" date="2014-04" db="EMBL/GenBank/DDBJ databases">
        <authorList>
            <consortium name="DOE Joint Genome Institute"/>
            <person name="Kuo A."/>
            <person name="Tarkka M."/>
            <person name="Buscot F."/>
            <person name="Kohler A."/>
            <person name="Nagy L.G."/>
            <person name="Floudas D."/>
            <person name="Copeland A."/>
            <person name="Barry K.W."/>
            <person name="Cichocki N."/>
            <person name="Veneault-Fourrey C."/>
            <person name="LaButti K."/>
            <person name="Lindquist E.A."/>
            <person name="Lipzen A."/>
            <person name="Lundell T."/>
            <person name="Morin E."/>
            <person name="Murat C."/>
            <person name="Sun H."/>
            <person name="Tunlid A."/>
            <person name="Henrissat B."/>
            <person name="Grigoriev I.V."/>
            <person name="Hibbett D.S."/>
            <person name="Martin F."/>
            <person name="Nordberg H.P."/>
            <person name="Cantor M.N."/>
            <person name="Hua S.X."/>
        </authorList>
    </citation>
    <scope>NUCLEOTIDE SEQUENCE [LARGE SCALE GENOMIC DNA]</scope>
    <source>
        <strain evidence="5 6">F 1598</strain>
    </source>
</reference>
<evidence type="ECO:0000256" key="2">
    <source>
        <dbReference type="ARBA" id="ARBA00023242"/>
    </source>
</evidence>
<accession>A0A0C3EYN9</accession>
<dbReference type="OrthoDB" id="2630497at2759"/>
<dbReference type="Gene3D" id="2.40.50.40">
    <property type="match status" value="1"/>
</dbReference>
<proteinExistence type="predicted"/>
<dbReference type="EMBL" id="KN833023">
    <property type="protein sequence ID" value="KIM77615.1"/>
    <property type="molecule type" value="Genomic_DNA"/>
</dbReference>
<dbReference type="Proteomes" id="UP000054166">
    <property type="component" value="Unassembled WGS sequence"/>
</dbReference>
<reference evidence="6" key="2">
    <citation type="submission" date="2015-01" db="EMBL/GenBank/DDBJ databases">
        <title>Evolutionary Origins and Diversification of the Mycorrhizal Mutualists.</title>
        <authorList>
            <consortium name="DOE Joint Genome Institute"/>
            <consortium name="Mycorrhizal Genomics Consortium"/>
            <person name="Kohler A."/>
            <person name="Kuo A."/>
            <person name="Nagy L.G."/>
            <person name="Floudas D."/>
            <person name="Copeland A."/>
            <person name="Barry K.W."/>
            <person name="Cichocki N."/>
            <person name="Veneault-Fourrey C."/>
            <person name="LaButti K."/>
            <person name="Lindquist E.A."/>
            <person name="Lipzen A."/>
            <person name="Lundell T."/>
            <person name="Morin E."/>
            <person name="Murat C."/>
            <person name="Riley R."/>
            <person name="Ohm R."/>
            <person name="Sun H."/>
            <person name="Tunlid A."/>
            <person name="Henrissat B."/>
            <person name="Grigoriev I.V."/>
            <person name="Hibbett D.S."/>
            <person name="Martin F."/>
        </authorList>
    </citation>
    <scope>NUCLEOTIDE SEQUENCE [LARGE SCALE GENOMIC DNA]</scope>
    <source>
        <strain evidence="6">F 1598</strain>
    </source>
</reference>
<dbReference type="Pfam" id="PF00385">
    <property type="entry name" value="Chromo"/>
    <property type="match status" value="1"/>
</dbReference>
<comment type="subcellular location">
    <subcellularLocation>
        <location evidence="1">Nucleus</location>
    </subcellularLocation>
</comment>
<evidence type="ECO:0000313" key="5">
    <source>
        <dbReference type="EMBL" id="KIM77615.1"/>
    </source>
</evidence>
<gene>
    <name evidence="5" type="ORF">PILCRDRAFT_825204</name>
</gene>
<dbReference type="AlphaFoldDB" id="A0A0C3EYN9"/>
<dbReference type="InParanoid" id="A0A0C3EYN9"/>
<dbReference type="PROSITE" id="PS50013">
    <property type="entry name" value="CHROMO_2"/>
    <property type="match status" value="1"/>
</dbReference>
<dbReference type="STRING" id="765440.A0A0C3EYN9"/>
<keyword evidence="2" id="KW-0539">Nucleus</keyword>
<feature type="domain" description="Chromo" evidence="4">
    <location>
        <begin position="14"/>
        <end position="80"/>
    </location>
</feature>
<dbReference type="InterPro" id="IPR000953">
    <property type="entry name" value="Chromo/chromo_shadow_dom"/>
</dbReference>
<keyword evidence="6" id="KW-1185">Reference proteome</keyword>
<dbReference type="CDD" id="cd18968">
    <property type="entry name" value="chromodomain"/>
    <property type="match status" value="1"/>
</dbReference>
<evidence type="ECO:0000256" key="3">
    <source>
        <dbReference type="SAM" id="MobiDB-lite"/>
    </source>
</evidence>
<dbReference type="InterPro" id="IPR051219">
    <property type="entry name" value="Heterochromatin_chromo-domain"/>
</dbReference>
<protein>
    <recommendedName>
        <fullName evidence="4">Chromo domain-containing protein</fullName>
    </recommendedName>
</protein>
<feature type="compositionally biased region" description="Basic and acidic residues" evidence="3">
    <location>
        <begin position="128"/>
        <end position="138"/>
    </location>
</feature>
<sequence>MAPRTKASSSENVFEVEYILQARITKARKSKRKEWRYLVKWAGFSREHNSWEPERNFNKTSGNMIDQFWAKVDLGDRDRTNLGQFTKIGEEFFPTNRPPKDKKRKVSVENVSAPPSKIQKVEEEGDAGPEHSDAEDSE</sequence>
<dbReference type="SMART" id="SM00298">
    <property type="entry name" value="CHROMO"/>
    <property type="match status" value="1"/>
</dbReference>